<dbReference type="Pfam" id="PF14938">
    <property type="entry name" value="SNAP"/>
    <property type="match status" value="1"/>
</dbReference>
<dbReference type="AlphaFoldDB" id="A0A1Y0IVU3"/>
<dbReference type="SUPFAM" id="SSF47413">
    <property type="entry name" value="lambda repressor-like DNA-binding domains"/>
    <property type="match status" value="1"/>
</dbReference>
<name>A0A1Y0IVU3_9BACL</name>
<gene>
    <name evidence="3" type="ORF">CBW65_22530</name>
</gene>
<dbReference type="PANTHER" id="PTHR46797">
    <property type="entry name" value="HTH-TYPE TRANSCRIPTIONAL REGULATOR"/>
    <property type="match status" value="1"/>
</dbReference>
<keyword evidence="1" id="KW-0238">DNA-binding</keyword>
<dbReference type="InterPro" id="IPR001387">
    <property type="entry name" value="Cro/C1-type_HTH"/>
</dbReference>
<sequence length="436" mass="50679">MKDNQTETLGEKIRRLRLEKGMSQGELADGFVTVSMISQIERDKNTASIELLRHIARKLQVQLHELVRDEVDQMELYNRHKLAKIYLETHQPEQAEPHLLYLKQQSDLSYADQLEVAIDHAECMIQQGMYESAIELLTPTVTELETNLFDDVHTLARMRNKIGNAHFLRNEFTLAYYNYQKAYDRIERFSAYDQLAAFISYNLGRTLRLLGQYKQAGAYIESAQGYFQSNQDVRRVADTLFANAQVYYEAMDQKRAAELYQQAHVLYTGLNLISMAVKVQHNVAVFLIEDKDRALRELNECAEFYLRDNDYTNYLLVLSKKAELLLDQNLEEAEAMLTLAEELINRQSLQETEEYVYYLRINAKYFLHCKRYADSLSCALKSAIIYARMGVIAEQVDSLEVAVDAYRESGDLVSALDLERERNKLMAQLYRKEAVR</sequence>
<dbReference type="Pfam" id="PF01381">
    <property type="entry name" value="HTH_3"/>
    <property type="match status" value="1"/>
</dbReference>
<proteinExistence type="predicted"/>
<reference evidence="4" key="1">
    <citation type="submission" date="2017-05" db="EMBL/GenBank/DDBJ databases">
        <authorList>
            <person name="Sung H."/>
        </authorList>
    </citation>
    <scope>NUCLEOTIDE SEQUENCE [LARGE SCALE GENOMIC DNA]</scope>
    <source>
        <strain evidence="4">AR23208</strain>
    </source>
</reference>
<evidence type="ECO:0000256" key="1">
    <source>
        <dbReference type="ARBA" id="ARBA00023125"/>
    </source>
</evidence>
<accession>A0A1Y0IVU3</accession>
<keyword evidence="4" id="KW-1185">Reference proteome</keyword>
<dbReference type="Proteomes" id="UP000195437">
    <property type="component" value="Chromosome"/>
</dbReference>
<dbReference type="CDD" id="cd00093">
    <property type="entry name" value="HTH_XRE"/>
    <property type="match status" value="1"/>
</dbReference>
<dbReference type="PROSITE" id="PS50943">
    <property type="entry name" value="HTH_CROC1"/>
    <property type="match status" value="1"/>
</dbReference>
<dbReference type="SUPFAM" id="SSF48452">
    <property type="entry name" value="TPR-like"/>
    <property type="match status" value="2"/>
</dbReference>
<dbReference type="RefSeq" id="WP_087458805.1">
    <property type="nucleotide sequence ID" value="NZ_CP021434.1"/>
</dbReference>
<dbReference type="OrthoDB" id="252257at2"/>
<dbReference type="GO" id="GO:0005829">
    <property type="term" value="C:cytosol"/>
    <property type="evidence" value="ECO:0007669"/>
    <property type="project" value="TreeGrafter"/>
</dbReference>
<dbReference type="SMART" id="SM00530">
    <property type="entry name" value="HTH_XRE"/>
    <property type="match status" value="1"/>
</dbReference>
<dbReference type="EMBL" id="CP021434">
    <property type="protein sequence ID" value="ARU63464.1"/>
    <property type="molecule type" value="Genomic_DNA"/>
</dbReference>
<dbReference type="Gene3D" id="1.25.40.10">
    <property type="entry name" value="Tetratricopeptide repeat domain"/>
    <property type="match status" value="1"/>
</dbReference>
<dbReference type="InterPro" id="IPR050807">
    <property type="entry name" value="TransReg_Diox_bact_type"/>
</dbReference>
<organism evidence="3 4">
    <name type="scientific">Tumebacillus avium</name>
    <dbReference type="NCBI Taxonomy" id="1903704"/>
    <lineage>
        <taxon>Bacteria</taxon>
        <taxon>Bacillati</taxon>
        <taxon>Bacillota</taxon>
        <taxon>Bacilli</taxon>
        <taxon>Bacillales</taxon>
        <taxon>Alicyclobacillaceae</taxon>
        <taxon>Tumebacillus</taxon>
    </lineage>
</organism>
<evidence type="ECO:0000259" key="2">
    <source>
        <dbReference type="PROSITE" id="PS50943"/>
    </source>
</evidence>
<dbReference type="PANTHER" id="PTHR46797:SF1">
    <property type="entry name" value="METHYLPHOSPHONATE SYNTHASE"/>
    <property type="match status" value="1"/>
</dbReference>
<evidence type="ECO:0000313" key="3">
    <source>
        <dbReference type="EMBL" id="ARU63464.1"/>
    </source>
</evidence>
<dbReference type="GO" id="GO:0003677">
    <property type="term" value="F:DNA binding"/>
    <property type="evidence" value="ECO:0007669"/>
    <property type="project" value="UniProtKB-KW"/>
</dbReference>
<protein>
    <recommendedName>
        <fullName evidence="2">HTH cro/C1-type domain-containing protein</fullName>
    </recommendedName>
</protein>
<dbReference type="InterPro" id="IPR010982">
    <property type="entry name" value="Lambda_DNA-bd_dom_sf"/>
</dbReference>
<feature type="domain" description="HTH cro/C1-type" evidence="2">
    <location>
        <begin position="13"/>
        <end position="66"/>
    </location>
</feature>
<dbReference type="InterPro" id="IPR011990">
    <property type="entry name" value="TPR-like_helical_dom_sf"/>
</dbReference>
<dbReference type="GO" id="GO:0003700">
    <property type="term" value="F:DNA-binding transcription factor activity"/>
    <property type="evidence" value="ECO:0007669"/>
    <property type="project" value="TreeGrafter"/>
</dbReference>
<evidence type="ECO:0000313" key="4">
    <source>
        <dbReference type="Proteomes" id="UP000195437"/>
    </source>
</evidence>
<dbReference type="SMART" id="SM00028">
    <property type="entry name" value="TPR"/>
    <property type="match status" value="3"/>
</dbReference>
<dbReference type="KEGG" id="tum:CBW65_22530"/>
<dbReference type="InterPro" id="IPR019734">
    <property type="entry name" value="TPR_rpt"/>
</dbReference>